<reference evidence="2" key="1">
    <citation type="submission" date="2020-03" db="EMBL/GenBank/DDBJ databases">
        <title>The deep terrestrial virosphere.</title>
        <authorList>
            <person name="Holmfeldt K."/>
            <person name="Nilsson E."/>
            <person name="Simone D."/>
            <person name="Lopez-Fernandez M."/>
            <person name="Wu X."/>
            <person name="de Brujin I."/>
            <person name="Lundin D."/>
            <person name="Andersson A."/>
            <person name="Bertilsson S."/>
            <person name="Dopson M."/>
        </authorList>
    </citation>
    <scope>NUCLEOTIDE SEQUENCE</scope>
    <source>
        <strain evidence="2">MM415B00764</strain>
    </source>
</reference>
<evidence type="ECO:0000313" key="2">
    <source>
        <dbReference type="EMBL" id="QJA62560.1"/>
    </source>
</evidence>
<dbReference type="Pfam" id="PF09250">
    <property type="entry name" value="Prim-Pol"/>
    <property type="match status" value="1"/>
</dbReference>
<feature type="domain" description="DNA primase/polymerase bifunctional N-terminal" evidence="1">
    <location>
        <begin position="33"/>
        <end position="208"/>
    </location>
</feature>
<accession>A0A6M3IYL2</accession>
<dbReference type="AlphaFoldDB" id="A0A6M3IYL2"/>
<dbReference type="InterPro" id="IPR015330">
    <property type="entry name" value="DNA_primase/pol_bifunc_N"/>
</dbReference>
<proteinExistence type="predicted"/>
<dbReference type="EMBL" id="MT141474">
    <property type="protein sequence ID" value="QJA62560.1"/>
    <property type="molecule type" value="Genomic_DNA"/>
</dbReference>
<organism evidence="2">
    <name type="scientific">viral metagenome</name>
    <dbReference type="NCBI Taxonomy" id="1070528"/>
    <lineage>
        <taxon>unclassified sequences</taxon>
        <taxon>metagenomes</taxon>
        <taxon>organismal metagenomes</taxon>
    </lineage>
</organism>
<dbReference type="SMART" id="SM00943">
    <property type="entry name" value="Prim-Pol"/>
    <property type="match status" value="1"/>
</dbReference>
<dbReference type="SUPFAM" id="SSF56747">
    <property type="entry name" value="Prim-pol domain"/>
    <property type="match status" value="1"/>
</dbReference>
<evidence type="ECO:0000259" key="1">
    <source>
        <dbReference type="SMART" id="SM00943"/>
    </source>
</evidence>
<sequence length="217" mass="24502">MRTTLLDDASRWPAISKLPDYMPEDTARLEDWVRYYWDCGLTVVPLKADRTPVARWAHYRDDSQAYDVDCTRWLKYRDFEKCNGIGVLTEFSRCVCTDVDLPFDEALEHLAWNFKIGLSATDMGGSVVKTRSGRLHAWFGVDDVSALRSLSLGDVSELGVEHVEFKAYGSCVPLPPSISAPGRYDWVVPPLPFAPATYNVFPSLPKWMSWAVEAASK</sequence>
<protein>
    <submittedName>
        <fullName evidence="2">Putative bifunctional DNA primase/polymerase</fullName>
    </submittedName>
</protein>
<name>A0A6M3IYL2_9ZZZZ</name>
<gene>
    <name evidence="2" type="ORF">MM415B00764_0026</name>
</gene>